<comment type="caution">
    <text evidence="2">The sequence shown here is derived from an EMBL/GenBank/DDBJ whole genome shotgun (WGS) entry which is preliminary data.</text>
</comment>
<feature type="region of interest" description="Disordered" evidence="1">
    <location>
        <begin position="1"/>
        <end position="61"/>
    </location>
</feature>
<keyword evidence="3" id="KW-1185">Reference proteome</keyword>
<protein>
    <submittedName>
        <fullName evidence="2">Uncharacterized protein</fullName>
    </submittedName>
</protein>
<proteinExistence type="predicted"/>
<dbReference type="EMBL" id="JAUKTV010000001">
    <property type="protein sequence ID" value="KAK0748301.1"/>
    <property type="molecule type" value="Genomic_DNA"/>
</dbReference>
<accession>A0AA40EZC2</accession>
<evidence type="ECO:0000313" key="2">
    <source>
        <dbReference type="EMBL" id="KAK0748301.1"/>
    </source>
</evidence>
<feature type="compositionally biased region" description="Low complexity" evidence="1">
    <location>
        <begin position="21"/>
        <end position="47"/>
    </location>
</feature>
<name>A0AA40EZC2_9PEZI</name>
<feature type="compositionally biased region" description="Polar residues" evidence="1">
    <location>
        <begin position="92"/>
        <end position="110"/>
    </location>
</feature>
<dbReference type="Proteomes" id="UP001172159">
    <property type="component" value="Unassembled WGS sequence"/>
</dbReference>
<evidence type="ECO:0000313" key="3">
    <source>
        <dbReference type="Proteomes" id="UP001172159"/>
    </source>
</evidence>
<gene>
    <name evidence="2" type="ORF">B0T21DRAFT_406829</name>
</gene>
<evidence type="ECO:0000256" key="1">
    <source>
        <dbReference type="SAM" id="MobiDB-lite"/>
    </source>
</evidence>
<organism evidence="2 3">
    <name type="scientific">Apiosordaria backusii</name>
    <dbReference type="NCBI Taxonomy" id="314023"/>
    <lineage>
        <taxon>Eukaryota</taxon>
        <taxon>Fungi</taxon>
        <taxon>Dikarya</taxon>
        <taxon>Ascomycota</taxon>
        <taxon>Pezizomycotina</taxon>
        <taxon>Sordariomycetes</taxon>
        <taxon>Sordariomycetidae</taxon>
        <taxon>Sordariales</taxon>
        <taxon>Lasiosphaeriaceae</taxon>
        <taxon>Apiosordaria</taxon>
    </lineage>
</organism>
<reference evidence="2" key="1">
    <citation type="submission" date="2023-06" db="EMBL/GenBank/DDBJ databases">
        <title>Genome-scale phylogeny and comparative genomics of the fungal order Sordariales.</title>
        <authorList>
            <consortium name="Lawrence Berkeley National Laboratory"/>
            <person name="Hensen N."/>
            <person name="Bonometti L."/>
            <person name="Westerberg I."/>
            <person name="Brannstrom I.O."/>
            <person name="Guillou S."/>
            <person name="Cros-Aarteil S."/>
            <person name="Calhoun S."/>
            <person name="Haridas S."/>
            <person name="Kuo A."/>
            <person name="Mondo S."/>
            <person name="Pangilinan J."/>
            <person name="Riley R."/>
            <person name="Labutti K."/>
            <person name="Andreopoulos B."/>
            <person name="Lipzen A."/>
            <person name="Chen C."/>
            <person name="Yanf M."/>
            <person name="Daum C."/>
            <person name="Ng V."/>
            <person name="Clum A."/>
            <person name="Steindorff A."/>
            <person name="Ohm R."/>
            <person name="Martin F."/>
            <person name="Silar P."/>
            <person name="Natvig D."/>
            <person name="Lalanne C."/>
            <person name="Gautier V."/>
            <person name="Ament-Velasquez S.L."/>
            <person name="Kruys A."/>
            <person name="Hutchinson M.I."/>
            <person name="Powell A.J."/>
            <person name="Barry K."/>
            <person name="Miller A.N."/>
            <person name="Grigoriev I.V."/>
            <person name="Debuchy R."/>
            <person name="Gladieux P."/>
            <person name="Thoren M.H."/>
            <person name="Johannesson H."/>
        </authorList>
    </citation>
    <scope>NUCLEOTIDE SEQUENCE</scope>
    <source>
        <strain evidence="2">CBS 540.89</strain>
    </source>
</reference>
<sequence>MQSQRRSRAGYDSTSRRRAARQQPTQASRSPAVASSGSSDMSMQSGRTQATERSSAERSSISSVNYGLVRFSEAARASGQDLSQMKLEMPSGRSSPGVTPTQSSSETLPATRSADLQDFRPPMYSILIICPQTHSREATIKHIEITLPKDIPYQITALSTGQEARRLIGGEDSVLFTHVVVNLPSPEEIVALMNEISLSSMMGRATILTLSDSVQR</sequence>
<dbReference type="AlphaFoldDB" id="A0AA40EZC2"/>
<feature type="region of interest" description="Disordered" evidence="1">
    <location>
        <begin position="77"/>
        <end position="115"/>
    </location>
</feature>